<evidence type="ECO:0000256" key="3">
    <source>
        <dbReference type="ARBA" id="ARBA00022692"/>
    </source>
</evidence>
<evidence type="ECO:0000256" key="6">
    <source>
        <dbReference type="SAM" id="MobiDB-lite"/>
    </source>
</evidence>
<evidence type="ECO:0000256" key="7">
    <source>
        <dbReference type="SAM" id="Phobius"/>
    </source>
</evidence>
<reference evidence="8 9" key="1">
    <citation type="submission" date="2018-03" db="EMBL/GenBank/DDBJ databases">
        <title>Blue discolouration in mozzarella cheese caused by Pseudomonas fluorescens.</title>
        <authorList>
            <person name="Chiesa F."/>
            <person name="Dalmasso A."/>
            <person name="Lomonaco S."/>
        </authorList>
    </citation>
    <scope>NUCLEOTIDE SEQUENCE [LARGE SCALE GENOMIC DNA]</scope>
    <source>
        <strain evidence="8 9">11293</strain>
    </source>
</reference>
<evidence type="ECO:0000256" key="2">
    <source>
        <dbReference type="ARBA" id="ARBA00010265"/>
    </source>
</evidence>
<feature type="compositionally biased region" description="Low complexity" evidence="6">
    <location>
        <begin position="218"/>
        <end position="227"/>
    </location>
</feature>
<dbReference type="InterPro" id="IPR042217">
    <property type="entry name" value="T4SS_VirB10/TrbI"/>
</dbReference>
<proteinExistence type="inferred from homology"/>
<accession>A0A2T0HN34</accession>
<feature type="transmembrane region" description="Helical" evidence="7">
    <location>
        <begin position="36"/>
        <end position="58"/>
    </location>
</feature>
<evidence type="ECO:0000256" key="4">
    <source>
        <dbReference type="ARBA" id="ARBA00022989"/>
    </source>
</evidence>
<gene>
    <name evidence="8" type="ORF">C7A10_29045</name>
</gene>
<name>A0A2T0HN34_PSEFL</name>
<evidence type="ECO:0000313" key="9">
    <source>
        <dbReference type="Proteomes" id="UP000239731"/>
    </source>
</evidence>
<dbReference type="Pfam" id="PF03743">
    <property type="entry name" value="TrbI"/>
    <property type="match status" value="1"/>
</dbReference>
<sequence>MTSSTVEPVIEPSAAKARGSFDLRGSRSNKPKPVKLWAGIALVVIIFCIALVAIWTYAIGEMTQGSAAVNETQVVADATLAAQPAADRGMAEYRAEKLRQMEEEQKRKEAEEAKKADESEPVPGPNKATSAPPRGPAGSAPTQPAPPAVMTSKQRKLSSGVMMPAVINSVAGLATGVGGAQAENGAQPTTNAPGALPRGIGDPAPLLGSSGAGGGSSSRGSLNDLGGVDFEPTQASLAPSGKYLLAHGTYARCALYPEIITEQPGIIDCRLTEPLYSADGSTVIAEASSRLTGVQKVAMVAGQQSVFTAWNELETTAGVRARMDSLGAGPMGASGTKAWIDNHYAQRYGGAVALSFMQDLLKAATTRKQGSDSGGYTVNNSEQNVESMADKALNSTINIPPTGYILPGTVITVIIARDIDFSSVFENR</sequence>
<keyword evidence="4 7" id="KW-1133">Transmembrane helix</keyword>
<dbReference type="GO" id="GO:0016020">
    <property type="term" value="C:membrane"/>
    <property type="evidence" value="ECO:0007669"/>
    <property type="project" value="UniProtKB-SubCell"/>
</dbReference>
<dbReference type="CDD" id="cd22249">
    <property type="entry name" value="UDM1_RNF168_RNF169-like"/>
    <property type="match status" value="1"/>
</dbReference>
<protein>
    <recommendedName>
        <fullName evidence="10">Conjugal transfer protein</fullName>
    </recommendedName>
</protein>
<keyword evidence="3 7" id="KW-0812">Transmembrane</keyword>
<organism evidence="8 9">
    <name type="scientific">Pseudomonas fluorescens</name>
    <dbReference type="NCBI Taxonomy" id="294"/>
    <lineage>
        <taxon>Bacteria</taxon>
        <taxon>Pseudomonadati</taxon>
        <taxon>Pseudomonadota</taxon>
        <taxon>Gammaproteobacteria</taxon>
        <taxon>Pseudomonadales</taxon>
        <taxon>Pseudomonadaceae</taxon>
        <taxon>Pseudomonas</taxon>
    </lineage>
</organism>
<evidence type="ECO:0000256" key="5">
    <source>
        <dbReference type="ARBA" id="ARBA00023136"/>
    </source>
</evidence>
<dbReference type="AlphaFoldDB" id="A0A2T0HN34"/>
<dbReference type="CDD" id="cd16429">
    <property type="entry name" value="VirB10"/>
    <property type="match status" value="1"/>
</dbReference>
<comment type="subcellular location">
    <subcellularLocation>
        <location evidence="1">Membrane</location>
        <topology evidence="1">Single-pass membrane protein</topology>
    </subcellularLocation>
</comment>
<comment type="similarity">
    <text evidence="2">Belongs to the TrbI/VirB10 family.</text>
</comment>
<dbReference type="EMBL" id="PVUH01000030">
    <property type="protein sequence ID" value="PRW84492.1"/>
    <property type="molecule type" value="Genomic_DNA"/>
</dbReference>
<dbReference type="Proteomes" id="UP000239731">
    <property type="component" value="Unassembled WGS sequence"/>
</dbReference>
<evidence type="ECO:0000256" key="1">
    <source>
        <dbReference type="ARBA" id="ARBA00004167"/>
    </source>
</evidence>
<feature type="region of interest" description="Disordered" evidence="6">
    <location>
        <begin position="181"/>
        <end position="227"/>
    </location>
</feature>
<comment type="caution">
    <text evidence="8">The sequence shown here is derived from an EMBL/GenBank/DDBJ whole genome shotgun (WGS) entry which is preliminary data.</text>
</comment>
<feature type="compositionally biased region" description="Basic and acidic residues" evidence="6">
    <location>
        <begin position="101"/>
        <end position="118"/>
    </location>
</feature>
<evidence type="ECO:0008006" key="10">
    <source>
        <dbReference type="Google" id="ProtNLM"/>
    </source>
</evidence>
<dbReference type="Gene3D" id="2.40.128.260">
    <property type="entry name" value="Type IV secretion system, VirB10/TraB/TrbI"/>
    <property type="match status" value="2"/>
</dbReference>
<feature type="region of interest" description="Disordered" evidence="6">
    <location>
        <begin position="101"/>
        <end position="156"/>
    </location>
</feature>
<keyword evidence="5 7" id="KW-0472">Membrane</keyword>
<feature type="compositionally biased region" description="Low complexity" evidence="6">
    <location>
        <begin position="128"/>
        <end position="142"/>
    </location>
</feature>
<evidence type="ECO:0000313" key="8">
    <source>
        <dbReference type="EMBL" id="PRW84492.1"/>
    </source>
</evidence>
<dbReference type="InterPro" id="IPR005498">
    <property type="entry name" value="T4SS_VirB10/TraB/TrbI"/>
</dbReference>